<feature type="domain" description="Peptidase M12A" evidence="4">
    <location>
        <begin position="27"/>
        <end position="235"/>
    </location>
</feature>
<dbReference type="Gene3D" id="3.40.390.10">
    <property type="entry name" value="Collagenase (Catalytic Domain)"/>
    <property type="match status" value="1"/>
</dbReference>
<keyword evidence="3" id="KW-0479">Metal-binding</keyword>
<dbReference type="AlphaFoldDB" id="A0A0B1TD94"/>
<keyword evidence="1" id="KW-1015">Disulfide bond</keyword>
<dbReference type="EMBL" id="KN550473">
    <property type="protein sequence ID" value="KHJ94081.1"/>
    <property type="molecule type" value="Genomic_DNA"/>
</dbReference>
<evidence type="ECO:0000256" key="2">
    <source>
        <dbReference type="PROSITE-ProRule" id="PRU01211"/>
    </source>
</evidence>
<organism evidence="5 6">
    <name type="scientific">Oesophagostomum dentatum</name>
    <name type="common">Nodular worm</name>
    <dbReference type="NCBI Taxonomy" id="61180"/>
    <lineage>
        <taxon>Eukaryota</taxon>
        <taxon>Metazoa</taxon>
        <taxon>Ecdysozoa</taxon>
        <taxon>Nematoda</taxon>
        <taxon>Chromadorea</taxon>
        <taxon>Rhabditida</taxon>
        <taxon>Rhabditina</taxon>
        <taxon>Rhabditomorpha</taxon>
        <taxon>Strongyloidea</taxon>
        <taxon>Strongylidae</taxon>
        <taxon>Oesophagostomum</taxon>
    </lineage>
</organism>
<gene>
    <name evidence="5" type="ORF">OESDEN_05993</name>
</gene>
<keyword evidence="3" id="KW-0732">Signal</keyword>
<dbReference type="OrthoDB" id="7721051at2759"/>
<evidence type="ECO:0000259" key="4">
    <source>
        <dbReference type="PROSITE" id="PS51864"/>
    </source>
</evidence>
<name>A0A0B1TD94_OESDE</name>
<dbReference type="EC" id="3.4.24.-" evidence="3"/>
<evidence type="ECO:0000313" key="6">
    <source>
        <dbReference type="Proteomes" id="UP000053660"/>
    </source>
</evidence>
<dbReference type="PANTHER" id="PTHR10127">
    <property type="entry name" value="DISCOIDIN, CUB, EGF, LAMININ , AND ZINC METALLOPROTEASE DOMAIN CONTAINING"/>
    <property type="match status" value="1"/>
</dbReference>
<evidence type="ECO:0000256" key="3">
    <source>
        <dbReference type="RuleBase" id="RU361183"/>
    </source>
</evidence>
<sequence length="245" mass="27994">MNRILFVVTCALFFTVGSSYKYRHRRSALPSNSNRKWDKYQDADGKFIIPYVIGDNYTDSDRNLLLDQMGKIEKNTCVKFKPRNNEEDYAAIFNGLGDGCNSAVGRPGGKTTVYLESSPRGSCFKQRTLMRFLLHVVGIFGEQMREDRNKYIRVHRENIQAGYEYGFARILSSDASTYDLPYDYLSITHYPKDAYAKPGTITIETLDPTYQDLIGQVDEPSVYDYKKVCLMYKCGKCIGVETSSL</sequence>
<keyword evidence="3" id="KW-0645">Protease</keyword>
<keyword evidence="3" id="KW-0378">Hydrolase</keyword>
<dbReference type="PROSITE" id="PS51864">
    <property type="entry name" value="ASTACIN"/>
    <property type="match status" value="1"/>
</dbReference>
<dbReference type="GO" id="GO:0004222">
    <property type="term" value="F:metalloendopeptidase activity"/>
    <property type="evidence" value="ECO:0007669"/>
    <property type="project" value="UniProtKB-UniRule"/>
</dbReference>
<keyword evidence="3" id="KW-0862">Zinc</keyword>
<feature type="signal peptide" evidence="3">
    <location>
        <begin position="1"/>
        <end position="19"/>
    </location>
</feature>
<accession>A0A0B1TD94</accession>
<dbReference type="SMART" id="SM00235">
    <property type="entry name" value="ZnMc"/>
    <property type="match status" value="1"/>
</dbReference>
<dbReference type="PANTHER" id="PTHR10127:SF880">
    <property type="entry name" value="ZINC METALLOPROTEINASE NAS-5"/>
    <property type="match status" value="1"/>
</dbReference>
<dbReference type="InterPro" id="IPR034035">
    <property type="entry name" value="Astacin-like_dom"/>
</dbReference>
<dbReference type="InterPro" id="IPR001506">
    <property type="entry name" value="Peptidase_M12A"/>
</dbReference>
<comment type="caution">
    <text evidence="2">Lacks conserved residue(s) required for the propagation of feature annotation.</text>
</comment>
<dbReference type="Proteomes" id="UP000053660">
    <property type="component" value="Unassembled WGS sequence"/>
</dbReference>
<evidence type="ECO:0000256" key="1">
    <source>
        <dbReference type="ARBA" id="ARBA00023157"/>
    </source>
</evidence>
<dbReference type="Pfam" id="PF01400">
    <property type="entry name" value="Astacin"/>
    <property type="match status" value="1"/>
</dbReference>
<evidence type="ECO:0000313" key="5">
    <source>
        <dbReference type="EMBL" id="KHJ94081.1"/>
    </source>
</evidence>
<keyword evidence="6" id="KW-1185">Reference proteome</keyword>
<keyword evidence="3" id="KW-0482">Metalloprotease</keyword>
<proteinExistence type="predicted"/>
<protein>
    <recommendedName>
        <fullName evidence="3">Metalloendopeptidase</fullName>
        <ecNumber evidence="3">3.4.24.-</ecNumber>
    </recommendedName>
</protein>
<feature type="chain" id="PRO_5005110176" description="Metalloendopeptidase" evidence="3">
    <location>
        <begin position="20"/>
        <end position="245"/>
    </location>
</feature>
<dbReference type="CDD" id="cd04280">
    <property type="entry name" value="ZnMc_astacin_like"/>
    <property type="match status" value="1"/>
</dbReference>
<reference evidence="5 6" key="1">
    <citation type="submission" date="2014-03" db="EMBL/GenBank/DDBJ databases">
        <title>Draft genome of the hookworm Oesophagostomum dentatum.</title>
        <authorList>
            <person name="Mitreva M."/>
        </authorList>
    </citation>
    <scope>NUCLEOTIDE SEQUENCE [LARGE SCALE GENOMIC DNA]</scope>
    <source>
        <strain evidence="5 6">OD-Hann</strain>
    </source>
</reference>
<dbReference type="InterPro" id="IPR006026">
    <property type="entry name" value="Peptidase_Metallo"/>
</dbReference>
<dbReference type="SUPFAM" id="SSF55486">
    <property type="entry name" value="Metalloproteases ('zincins'), catalytic domain"/>
    <property type="match status" value="1"/>
</dbReference>
<dbReference type="PRINTS" id="PR00480">
    <property type="entry name" value="ASTACIN"/>
</dbReference>
<dbReference type="GO" id="GO:0008270">
    <property type="term" value="F:zinc ion binding"/>
    <property type="evidence" value="ECO:0007669"/>
    <property type="project" value="InterPro"/>
</dbReference>
<comment type="cofactor">
    <cofactor evidence="3">
        <name>Zn(2+)</name>
        <dbReference type="ChEBI" id="CHEBI:29105"/>
    </cofactor>
    <text evidence="3">Binds 1 zinc ion per subunit.</text>
</comment>
<dbReference type="InterPro" id="IPR024079">
    <property type="entry name" value="MetalloPept_cat_dom_sf"/>
</dbReference>
<dbReference type="GO" id="GO:0006508">
    <property type="term" value="P:proteolysis"/>
    <property type="evidence" value="ECO:0007669"/>
    <property type="project" value="UniProtKB-KW"/>
</dbReference>